<dbReference type="InterPro" id="IPR007498">
    <property type="entry name" value="PqiA-like"/>
</dbReference>
<proteinExistence type="predicted"/>
<keyword evidence="1" id="KW-0812">Transmembrane</keyword>
<feature type="transmembrane region" description="Helical" evidence="1">
    <location>
        <begin position="12"/>
        <end position="37"/>
    </location>
</feature>
<evidence type="ECO:0000313" key="2">
    <source>
        <dbReference type="EMBL" id="PSL14975.1"/>
    </source>
</evidence>
<feature type="transmembrane region" description="Helical" evidence="1">
    <location>
        <begin position="124"/>
        <end position="148"/>
    </location>
</feature>
<reference evidence="2 3" key="1">
    <citation type="submission" date="2018-03" db="EMBL/GenBank/DDBJ databases">
        <title>Genomic Encyclopedia of Archaeal and Bacterial Type Strains, Phase II (KMG-II): from individual species to whole genera.</title>
        <authorList>
            <person name="Goeker M."/>
        </authorList>
    </citation>
    <scope>NUCLEOTIDE SEQUENCE [LARGE SCALE GENOMIC DNA]</scope>
    <source>
        <strain evidence="2 3">DSM 17586</strain>
    </source>
</reference>
<keyword evidence="1" id="KW-0472">Membrane</keyword>
<comment type="caution">
    <text evidence="2">The sequence shown here is derived from an EMBL/GenBank/DDBJ whole genome shotgun (WGS) entry which is preliminary data.</text>
</comment>
<dbReference type="OrthoDB" id="9800207at2"/>
<dbReference type="AlphaFoldDB" id="A0A2P8EZU1"/>
<evidence type="ECO:0000313" key="3">
    <source>
        <dbReference type="Proteomes" id="UP000242133"/>
    </source>
</evidence>
<feature type="transmembrane region" description="Helical" evidence="1">
    <location>
        <begin position="99"/>
        <end position="118"/>
    </location>
</feature>
<dbReference type="RefSeq" id="WP_106591186.1">
    <property type="nucleotide sequence ID" value="NZ_PYGI01000006.1"/>
</dbReference>
<dbReference type="EMBL" id="PYGI01000006">
    <property type="protein sequence ID" value="PSL14975.1"/>
    <property type="molecule type" value="Genomic_DNA"/>
</dbReference>
<accession>A0A2P8EZU1</accession>
<feature type="transmembrane region" description="Helical" evidence="1">
    <location>
        <begin position="57"/>
        <end position="79"/>
    </location>
</feature>
<name>A0A2P8EZU1_9GAMM</name>
<protein>
    <submittedName>
        <fullName evidence="2">Paraquat-inducible protein A</fullName>
    </submittedName>
</protein>
<keyword evidence="3" id="KW-1185">Reference proteome</keyword>
<sequence length="164" mass="18411">MSRVKCFISEEIIWVVACVLFIAGISLPMFTFHKLIVFSDEFSLISAVVHLFREGEIFIFLILFIFSIAIPAVKLYLIVRLIKNKEPDKEKKALMVKRLAIIGKWSMADVFVISIIVSTIKLGVIASVSVHVGIIFFGLSVLLSMLLVQKQMAGYEFRAKAGAR</sequence>
<keyword evidence="1" id="KW-1133">Transmembrane helix</keyword>
<dbReference type="Pfam" id="PF04403">
    <property type="entry name" value="PqiA"/>
    <property type="match status" value="1"/>
</dbReference>
<organism evidence="2 3">
    <name type="scientific">Marinobacterium halophilum</name>
    <dbReference type="NCBI Taxonomy" id="267374"/>
    <lineage>
        <taxon>Bacteria</taxon>
        <taxon>Pseudomonadati</taxon>
        <taxon>Pseudomonadota</taxon>
        <taxon>Gammaproteobacteria</taxon>
        <taxon>Oceanospirillales</taxon>
        <taxon>Oceanospirillaceae</taxon>
        <taxon>Marinobacterium</taxon>
    </lineage>
</organism>
<dbReference type="Proteomes" id="UP000242133">
    <property type="component" value="Unassembled WGS sequence"/>
</dbReference>
<evidence type="ECO:0000256" key="1">
    <source>
        <dbReference type="SAM" id="Phobius"/>
    </source>
</evidence>
<gene>
    <name evidence="2" type="ORF">CLV44_106155</name>
</gene>